<dbReference type="Proteomes" id="UP001431010">
    <property type="component" value="Chromosome"/>
</dbReference>
<keyword evidence="4" id="KW-1185">Reference proteome</keyword>
<protein>
    <submittedName>
        <fullName evidence="3">DUF1127 domain-containing protein</fullName>
    </submittedName>
</protein>
<gene>
    <name evidence="3" type="ORF">LQG66_08060</name>
</gene>
<organism evidence="3 4">
    <name type="scientific">Bradyrhizobium ontarionense</name>
    <dbReference type="NCBI Taxonomy" id="2898149"/>
    <lineage>
        <taxon>Bacteria</taxon>
        <taxon>Pseudomonadati</taxon>
        <taxon>Pseudomonadota</taxon>
        <taxon>Alphaproteobacteria</taxon>
        <taxon>Hyphomicrobiales</taxon>
        <taxon>Nitrobacteraceae</taxon>
        <taxon>Bradyrhizobium</taxon>
    </lineage>
</organism>
<dbReference type="Pfam" id="PF06568">
    <property type="entry name" value="YjiS-like"/>
    <property type="match status" value="1"/>
</dbReference>
<dbReference type="EMBL" id="CP088156">
    <property type="protein sequence ID" value="UFZ06240.1"/>
    <property type="molecule type" value="Genomic_DNA"/>
</dbReference>
<feature type="domain" description="YjiS-like" evidence="2">
    <location>
        <begin position="76"/>
        <end position="111"/>
    </location>
</feature>
<evidence type="ECO:0000313" key="3">
    <source>
        <dbReference type="EMBL" id="UFZ06240.1"/>
    </source>
</evidence>
<feature type="transmembrane region" description="Helical" evidence="1">
    <location>
        <begin position="62"/>
        <end position="79"/>
    </location>
</feature>
<dbReference type="InterPro" id="IPR009506">
    <property type="entry name" value="YjiS-like"/>
</dbReference>
<proteinExistence type="predicted"/>
<evidence type="ECO:0000256" key="1">
    <source>
        <dbReference type="SAM" id="Phobius"/>
    </source>
</evidence>
<evidence type="ECO:0000259" key="2">
    <source>
        <dbReference type="Pfam" id="PF06568"/>
    </source>
</evidence>
<keyword evidence="1" id="KW-0812">Transmembrane</keyword>
<evidence type="ECO:0000313" key="4">
    <source>
        <dbReference type="Proteomes" id="UP001431010"/>
    </source>
</evidence>
<accession>A0ABY3RH19</accession>
<dbReference type="RefSeq" id="WP_231325176.1">
    <property type="nucleotide sequence ID" value="NZ_CP088156.1"/>
</dbReference>
<sequence>MPPHQTSLTAEIERDAAGLGLDRPIASTKNITGGVPAAPRPDASIAALRDALSEKDAAGPPAAAAPSVLSLLTRYWLAFQDSRRRRRMRVSLRDLSESQLMDIGLTPGDIDYIAAHRAVERVRDSMTYQLMCRGVM</sequence>
<reference evidence="3" key="1">
    <citation type="journal article" date="2024" name="Antonie Van Leeuwenhoek">
        <title>Bradyrhizobium ontarionense sp. nov., a novel bacterial symbiont isolated from Aeschynomene indica (Indian jointvetch), harbours photosynthesis, nitrogen fixation and nitrous oxide (N2O) reductase genes.</title>
        <authorList>
            <person name="Bromfield E.S.P."/>
            <person name="Cloutier S."/>
        </authorList>
    </citation>
    <scope>NUCLEOTIDE SEQUENCE</scope>
    <source>
        <strain evidence="3">A19</strain>
    </source>
</reference>
<name>A0ABY3RH19_9BRAD</name>
<keyword evidence="1" id="KW-0472">Membrane</keyword>
<keyword evidence="1" id="KW-1133">Transmembrane helix</keyword>